<feature type="domain" description="Rv2993c-like N-terminal" evidence="4">
    <location>
        <begin position="1"/>
        <end position="53"/>
    </location>
</feature>
<dbReference type="InterPro" id="IPR051121">
    <property type="entry name" value="FAH"/>
</dbReference>
<dbReference type="SUPFAM" id="SSF56529">
    <property type="entry name" value="FAH"/>
    <property type="match status" value="1"/>
</dbReference>
<dbReference type="Gene3D" id="3.90.850.10">
    <property type="entry name" value="Fumarylacetoacetase-like, C-terminal domain"/>
    <property type="match status" value="1"/>
</dbReference>
<dbReference type="PANTHER" id="PTHR42796">
    <property type="entry name" value="FUMARYLACETOACETATE HYDROLASE DOMAIN-CONTAINING PROTEIN 2A-RELATED"/>
    <property type="match status" value="1"/>
</dbReference>
<reference evidence="5 6" key="1">
    <citation type="submission" date="2019-02" db="EMBL/GenBank/DDBJ databases">
        <title>Arcanobacterium bovis sp. nov., isolated from the milk of a cow with mastitis.</title>
        <authorList>
            <person name="Sammra O."/>
            <person name="Foster G."/>
            <person name="Hassan A."/>
            <person name="Alssahen M."/>
            <person name="Laemmler C."/>
            <person name="Borowiak M."/>
            <person name="Malorny B."/>
            <person name="Abdulmawjood A."/>
        </authorList>
    </citation>
    <scope>NUCLEOTIDE SEQUENCE [LARGE SCALE GENOMIC DNA]</scope>
    <source>
        <strain evidence="5 6">C605018/01/1</strain>
    </source>
</reference>
<dbReference type="Pfam" id="PF01557">
    <property type="entry name" value="FAA_hydrolase"/>
    <property type="match status" value="1"/>
</dbReference>
<comment type="caution">
    <text evidence="5">The sequence shown here is derived from an EMBL/GenBank/DDBJ whole genome shotgun (WGS) entry which is preliminary data.</text>
</comment>
<dbReference type="Proteomes" id="UP000293036">
    <property type="component" value="Unassembled WGS sequence"/>
</dbReference>
<dbReference type="RefSeq" id="WP_131280607.1">
    <property type="nucleotide sequence ID" value="NZ_JBHSLR010000009.1"/>
</dbReference>
<dbReference type="GO" id="GO:0003824">
    <property type="term" value="F:catalytic activity"/>
    <property type="evidence" value="ECO:0007669"/>
    <property type="project" value="InterPro"/>
</dbReference>
<dbReference type="GO" id="GO:0044281">
    <property type="term" value="P:small molecule metabolic process"/>
    <property type="evidence" value="ECO:0007669"/>
    <property type="project" value="UniProtKB-ARBA"/>
</dbReference>
<dbReference type="Pfam" id="PF10370">
    <property type="entry name" value="Rv2993c-like_N"/>
    <property type="match status" value="1"/>
</dbReference>
<proteinExistence type="inferred from homology"/>
<feature type="domain" description="Fumarylacetoacetase-like C-terminal" evidence="3">
    <location>
        <begin position="72"/>
        <end position="246"/>
    </location>
</feature>
<protein>
    <submittedName>
        <fullName evidence="5">DUF2437 domain-containing protein</fullName>
    </submittedName>
</protein>
<accession>A0A4Q9V0H0</accession>
<dbReference type="InterPro" id="IPR036663">
    <property type="entry name" value="Fumarylacetoacetase_C_sf"/>
</dbReference>
<evidence type="ECO:0000313" key="5">
    <source>
        <dbReference type="EMBL" id="TBW22076.1"/>
    </source>
</evidence>
<dbReference type="OrthoDB" id="9805307at2"/>
<dbReference type="InterPro" id="IPR011234">
    <property type="entry name" value="Fumarylacetoacetase-like_C"/>
</dbReference>
<dbReference type="GO" id="GO:0046872">
    <property type="term" value="F:metal ion binding"/>
    <property type="evidence" value="ECO:0007669"/>
    <property type="project" value="UniProtKB-KW"/>
</dbReference>
<gene>
    <name evidence="5" type="ORF">EZJ44_04410</name>
</gene>
<sequence>MKIARLSLEQGPRFAVIEEPAQRYHVIAGDPLYSGIEQTGQIFNSDEVRLVAPMLPRSKVVGSIGSFEENMATPSSAGFYLKPNTAVVGADVPVVLPQWVTQVTSAPNLAVIISRPCRDVPAERAKEVIFGYTLVNAVSAPEFTSHSPAQAFGFDTSCPLGPIIDTNLAAGEYEVISEINDAVTRATISVDFDKVVAYVAKVSEVFSLLPGDVVLLGDAMEPLTISAGDDVVVTIGDMGDLRNPVVAS</sequence>
<organism evidence="5 6">
    <name type="scientific">Arcanobacterium bovis</name>
    <dbReference type="NCBI Taxonomy" id="2529275"/>
    <lineage>
        <taxon>Bacteria</taxon>
        <taxon>Bacillati</taxon>
        <taxon>Actinomycetota</taxon>
        <taxon>Actinomycetes</taxon>
        <taxon>Actinomycetales</taxon>
        <taxon>Actinomycetaceae</taxon>
        <taxon>Arcanobacterium</taxon>
    </lineage>
</organism>
<dbReference type="AlphaFoldDB" id="A0A4Q9V0H0"/>
<dbReference type="EMBL" id="SJDT01000003">
    <property type="protein sequence ID" value="TBW22076.1"/>
    <property type="molecule type" value="Genomic_DNA"/>
</dbReference>
<keyword evidence="6" id="KW-1185">Reference proteome</keyword>
<dbReference type="Gene3D" id="2.30.30.370">
    <property type="entry name" value="FAH"/>
    <property type="match status" value="1"/>
</dbReference>
<evidence type="ECO:0000256" key="2">
    <source>
        <dbReference type="ARBA" id="ARBA00022723"/>
    </source>
</evidence>
<comment type="similarity">
    <text evidence="1">Belongs to the FAH family.</text>
</comment>
<evidence type="ECO:0000256" key="1">
    <source>
        <dbReference type="ARBA" id="ARBA00010211"/>
    </source>
</evidence>
<evidence type="ECO:0000313" key="6">
    <source>
        <dbReference type="Proteomes" id="UP000293036"/>
    </source>
</evidence>
<dbReference type="InterPro" id="IPR018833">
    <property type="entry name" value="Rv2993c-like_N"/>
</dbReference>
<evidence type="ECO:0000259" key="3">
    <source>
        <dbReference type="Pfam" id="PF01557"/>
    </source>
</evidence>
<keyword evidence="2" id="KW-0479">Metal-binding</keyword>
<dbReference type="PANTHER" id="PTHR42796:SF4">
    <property type="entry name" value="FUMARYLACETOACETATE HYDROLASE DOMAIN-CONTAINING PROTEIN 2A"/>
    <property type="match status" value="1"/>
</dbReference>
<name>A0A4Q9V0H0_9ACTO</name>
<evidence type="ECO:0000259" key="4">
    <source>
        <dbReference type="Pfam" id="PF10370"/>
    </source>
</evidence>